<gene>
    <name evidence="2" type="ORF">LZ495_41235</name>
</gene>
<name>A0AA41Q8L4_9ACTN</name>
<dbReference type="RefSeq" id="WP_235058382.1">
    <property type="nucleotide sequence ID" value="NZ_JAKFHA010000053.1"/>
</dbReference>
<dbReference type="AlphaFoldDB" id="A0AA41Q8L4"/>
<evidence type="ECO:0000313" key="2">
    <source>
        <dbReference type="EMBL" id="MCF2533614.1"/>
    </source>
</evidence>
<dbReference type="Gene3D" id="1.10.510.10">
    <property type="entry name" value="Transferase(Phosphotransferase) domain 1"/>
    <property type="match status" value="1"/>
</dbReference>
<comment type="caution">
    <text evidence="2">The sequence shown here is derived from an EMBL/GenBank/DDBJ whole genome shotgun (WGS) entry which is preliminary data.</text>
</comment>
<dbReference type="GO" id="GO:0005524">
    <property type="term" value="F:ATP binding"/>
    <property type="evidence" value="ECO:0007669"/>
    <property type="project" value="InterPro"/>
</dbReference>
<keyword evidence="3" id="KW-1185">Reference proteome</keyword>
<dbReference type="Proteomes" id="UP001165378">
    <property type="component" value="Unassembled WGS sequence"/>
</dbReference>
<protein>
    <recommendedName>
        <fullName evidence="1">Protein kinase domain-containing protein</fullName>
    </recommendedName>
</protein>
<organism evidence="2 3">
    <name type="scientific">Yinghuangia soli</name>
    <dbReference type="NCBI Taxonomy" id="2908204"/>
    <lineage>
        <taxon>Bacteria</taxon>
        <taxon>Bacillati</taxon>
        <taxon>Actinomycetota</taxon>
        <taxon>Actinomycetes</taxon>
        <taxon>Kitasatosporales</taxon>
        <taxon>Streptomycetaceae</taxon>
        <taxon>Yinghuangia</taxon>
    </lineage>
</organism>
<sequence length="307" mass="32455">MGHIASAALDSTSSCSCVHIPQDVRCQIAATLGPIATSVLVTERHCMPVWRVATEQGDVALKVDMSGTGFPARERAVLSALGDGSLAAAGDHSTGPWLATWWWDGASTFERWAPVRDGGIGRTRNLHGALRAAVDFCEAVADLHDRGWVHGDLQPVHCIHTAAGPRLIDFAVAYGPAGSVPDEIEAAYPYIGGKIDLNPPETAEAMITDGLAPKATQATDVYSLAASLWHCWTGGFPVDYASQGAADDSLPATERRRLIAQGLPLPAIPRGLEHADLRGVLAGALARNPSDRPRARELAERLAAVAR</sequence>
<dbReference type="PROSITE" id="PS50011">
    <property type="entry name" value="PROTEIN_KINASE_DOM"/>
    <property type="match status" value="1"/>
</dbReference>
<dbReference type="SUPFAM" id="SSF56112">
    <property type="entry name" value="Protein kinase-like (PK-like)"/>
    <property type="match status" value="1"/>
</dbReference>
<proteinExistence type="predicted"/>
<dbReference type="InterPro" id="IPR000719">
    <property type="entry name" value="Prot_kinase_dom"/>
</dbReference>
<reference evidence="2" key="1">
    <citation type="submission" date="2022-01" db="EMBL/GenBank/DDBJ databases">
        <title>Genome-Based Taxonomic Classification of the Phylum Actinobacteria.</title>
        <authorList>
            <person name="Gao Y."/>
        </authorList>
    </citation>
    <scope>NUCLEOTIDE SEQUENCE</scope>
    <source>
        <strain evidence="2">KLBMP 8922</strain>
    </source>
</reference>
<evidence type="ECO:0000259" key="1">
    <source>
        <dbReference type="PROSITE" id="PS50011"/>
    </source>
</evidence>
<dbReference type="GO" id="GO:0004672">
    <property type="term" value="F:protein kinase activity"/>
    <property type="evidence" value="ECO:0007669"/>
    <property type="project" value="InterPro"/>
</dbReference>
<evidence type="ECO:0000313" key="3">
    <source>
        <dbReference type="Proteomes" id="UP001165378"/>
    </source>
</evidence>
<dbReference type="EMBL" id="JAKFHA010000053">
    <property type="protein sequence ID" value="MCF2533614.1"/>
    <property type="molecule type" value="Genomic_DNA"/>
</dbReference>
<accession>A0AA41Q8L4</accession>
<dbReference type="InterPro" id="IPR011009">
    <property type="entry name" value="Kinase-like_dom_sf"/>
</dbReference>
<feature type="domain" description="Protein kinase" evidence="1">
    <location>
        <begin position="1"/>
        <end position="305"/>
    </location>
</feature>